<evidence type="ECO:0000313" key="5">
    <source>
        <dbReference type="EMBL" id="MEL0613674.1"/>
    </source>
</evidence>
<keyword evidence="6" id="KW-1185">Reference proteome</keyword>
<feature type="chain" id="PRO_5045137930" evidence="3">
    <location>
        <begin position="21"/>
        <end position="265"/>
    </location>
</feature>
<organism evidence="5 6">
    <name type="scientific">Marinomonas arenicola</name>
    <dbReference type="NCBI Taxonomy" id="569601"/>
    <lineage>
        <taxon>Bacteria</taxon>
        <taxon>Pseudomonadati</taxon>
        <taxon>Pseudomonadota</taxon>
        <taxon>Gammaproteobacteria</taxon>
        <taxon>Oceanospirillales</taxon>
        <taxon>Oceanospirillaceae</taxon>
        <taxon>Marinomonas</taxon>
    </lineage>
</organism>
<dbReference type="SMART" id="SM00062">
    <property type="entry name" value="PBPb"/>
    <property type="match status" value="1"/>
</dbReference>
<feature type="signal peptide" evidence="3">
    <location>
        <begin position="1"/>
        <end position="20"/>
    </location>
</feature>
<evidence type="ECO:0000259" key="4">
    <source>
        <dbReference type="SMART" id="SM00062"/>
    </source>
</evidence>
<feature type="domain" description="Solute-binding protein family 3/N-terminal" evidence="4">
    <location>
        <begin position="29"/>
        <end position="254"/>
    </location>
</feature>
<dbReference type="InterPro" id="IPR001638">
    <property type="entry name" value="Solute-binding_3/MltF_N"/>
</dbReference>
<dbReference type="Gene3D" id="3.40.190.10">
    <property type="entry name" value="Periplasmic binding protein-like II"/>
    <property type="match status" value="2"/>
</dbReference>
<dbReference type="EMBL" id="JBAKAR010000008">
    <property type="protein sequence ID" value="MEL0613674.1"/>
    <property type="molecule type" value="Genomic_DNA"/>
</dbReference>
<evidence type="ECO:0000256" key="1">
    <source>
        <dbReference type="ARBA" id="ARBA00010333"/>
    </source>
</evidence>
<dbReference type="Pfam" id="PF00497">
    <property type="entry name" value="SBP_bac_3"/>
    <property type="match status" value="1"/>
</dbReference>
<name>A0ABU9G5C3_9GAMM</name>
<keyword evidence="2 3" id="KW-0732">Signal</keyword>
<dbReference type="PANTHER" id="PTHR35936">
    <property type="entry name" value="MEMBRANE-BOUND LYTIC MUREIN TRANSGLYCOSYLASE F"/>
    <property type="match status" value="1"/>
</dbReference>
<dbReference type="SUPFAM" id="SSF53850">
    <property type="entry name" value="Periplasmic binding protein-like II"/>
    <property type="match status" value="1"/>
</dbReference>
<comment type="similarity">
    <text evidence="1">Belongs to the bacterial solute-binding protein 3 family.</text>
</comment>
<dbReference type="PANTHER" id="PTHR35936:SF19">
    <property type="entry name" value="AMINO-ACID-BINDING PROTEIN YXEM-RELATED"/>
    <property type="match status" value="1"/>
</dbReference>
<protein>
    <submittedName>
        <fullName evidence="5">ABC transporter substrate-binding protein</fullName>
    </submittedName>
</protein>
<dbReference type="RefSeq" id="WP_341567381.1">
    <property type="nucleotide sequence ID" value="NZ_JBAKAR010000008.1"/>
</dbReference>
<evidence type="ECO:0000256" key="2">
    <source>
        <dbReference type="ARBA" id="ARBA00022729"/>
    </source>
</evidence>
<dbReference type="Proteomes" id="UP001379949">
    <property type="component" value="Unassembled WGS sequence"/>
</dbReference>
<sequence length="265" mass="29431">MRSSVLIFTLFWALMSPASANQFGCDDGVISVGVTQSGVMYQNGHGIDPDLLRLLSQITHCEFQLFPIARADAFELVKQGKIDLVPSVTREPLRESFAWFIPYYEIKFLLLTNTNRLPAVANLEQLKNTQGASIAKALGSGYGTYFNYHLSEMASLGMVRLYTDYGETVKALLNEEVDAVLSLPQIYRSYFAEGKEPFPINIMNVSPATPTTVSLMLGKHRFSSPQVANWLRVMETLRLDGRLQTIMENYVSSDEAAAMLGAASH</sequence>
<evidence type="ECO:0000256" key="3">
    <source>
        <dbReference type="SAM" id="SignalP"/>
    </source>
</evidence>
<gene>
    <name evidence="5" type="ORF">V6242_11005</name>
</gene>
<reference evidence="5 6" key="1">
    <citation type="submission" date="2024-02" db="EMBL/GenBank/DDBJ databases">
        <title>Bacteria isolated from the canopy kelp, Nereocystis luetkeana.</title>
        <authorList>
            <person name="Pfister C.A."/>
            <person name="Younker I.T."/>
            <person name="Light S.H."/>
        </authorList>
    </citation>
    <scope>NUCLEOTIDE SEQUENCE [LARGE SCALE GENOMIC DNA]</scope>
    <source>
        <strain evidence="5 6">TI.4.07</strain>
    </source>
</reference>
<evidence type="ECO:0000313" key="6">
    <source>
        <dbReference type="Proteomes" id="UP001379949"/>
    </source>
</evidence>
<proteinExistence type="inferred from homology"/>
<comment type="caution">
    <text evidence="5">The sequence shown here is derived from an EMBL/GenBank/DDBJ whole genome shotgun (WGS) entry which is preliminary data.</text>
</comment>
<accession>A0ABU9G5C3</accession>